<organism evidence="4 5">
    <name type="scientific">Dactylosporangium salmoneum</name>
    <dbReference type="NCBI Taxonomy" id="53361"/>
    <lineage>
        <taxon>Bacteria</taxon>
        <taxon>Bacillati</taxon>
        <taxon>Actinomycetota</taxon>
        <taxon>Actinomycetes</taxon>
        <taxon>Micromonosporales</taxon>
        <taxon>Micromonosporaceae</taxon>
        <taxon>Dactylosporangium</taxon>
    </lineage>
</organism>
<dbReference type="Pfam" id="PF00652">
    <property type="entry name" value="Ricin_B_lectin"/>
    <property type="match status" value="1"/>
</dbReference>
<keyword evidence="2" id="KW-0812">Transmembrane</keyword>
<protein>
    <recommendedName>
        <fullName evidence="3">Ricin B lectin domain-containing protein</fullName>
    </recommendedName>
</protein>
<feature type="region of interest" description="Disordered" evidence="1">
    <location>
        <begin position="77"/>
        <end position="134"/>
    </location>
</feature>
<dbReference type="RefSeq" id="WP_344612973.1">
    <property type="nucleotide sequence ID" value="NZ_BAAARV010000024.1"/>
</dbReference>
<dbReference type="PROSITE" id="PS50231">
    <property type="entry name" value="RICIN_B_LECTIN"/>
    <property type="match status" value="1"/>
</dbReference>
<reference evidence="5" key="1">
    <citation type="journal article" date="2019" name="Int. J. Syst. Evol. Microbiol.">
        <title>The Global Catalogue of Microorganisms (GCM) 10K type strain sequencing project: providing services to taxonomists for standard genome sequencing and annotation.</title>
        <authorList>
            <consortium name="The Broad Institute Genomics Platform"/>
            <consortium name="The Broad Institute Genome Sequencing Center for Infectious Disease"/>
            <person name="Wu L."/>
            <person name="Ma J."/>
        </authorList>
    </citation>
    <scope>NUCLEOTIDE SEQUENCE [LARGE SCALE GENOMIC DNA]</scope>
    <source>
        <strain evidence="5">JCM 3272</strain>
    </source>
</reference>
<feature type="domain" description="Ricin B lectin" evidence="3">
    <location>
        <begin position="142"/>
        <end position="265"/>
    </location>
</feature>
<keyword evidence="2" id="KW-0472">Membrane</keyword>
<dbReference type="EMBL" id="BAAARV010000024">
    <property type="protein sequence ID" value="GAA2344455.1"/>
    <property type="molecule type" value="Genomic_DNA"/>
</dbReference>
<evidence type="ECO:0000259" key="3">
    <source>
        <dbReference type="SMART" id="SM00458"/>
    </source>
</evidence>
<feature type="compositionally biased region" description="Low complexity" evidence="1">
    <location>
        <begin position="77"/>
        <end position="133"/>
    </location>
</feature>
<evidence type="ECO:0000256" key="2">
    <source>
        <dbReference type="SAM" id="Phobius"/>
    </source>
</evidence>
<dbReference type="InterPro" id="IPR035992">
    <property type="entry name" value="Ricin_B-like_lectins"/>
</dbReference>
<proteinExistence type="predicted"/>
<accession>A0ABP5T316</accession>
<sequence length="265" mass="26936">MPPSDDSFAAAYARKPATAPRGLLPERRVLVAAAALVTLGVLVVVPLQLYRHRPVHPVATEAPPAYPAAVDVPQLPASSAAAAPAPSSQAPAQSAQPATATTQAPPKPAATTAGATAAPPATKPATATTKAAAPPAPAIPGRAIVGVQSGLCLSANAGTDGAALTIARCNGSAVQHWEALSDGTIRSVGLCMDAAWASTDNLTQIQVARCSGNPAQQWRLNTSTNDLVDVQANKCADVYQQGTAPGSSVKLFPCNGQSNQKWYWK</sequence>
<dbReference type="SMART" id="SM00458">
    <property type="entry name" value="RICIN"/>
    <property type="match status" value="1"/>
</dbReference>
<evidence type="ECO:0000256" key="1">
    <source>
        <dbReference type="SAM" id="MobiDB-lite"/>
    </source>
</evidence>
<dbReference type="Proteomes" id="UP001501444">
    <property type="component" value="Unassembled WGS sequence"/>
</dbReference>
<feature type="transmembrane region" description="Helical" evidence="2">
    <location>
        <begin position="29"/>
        <end position="50"/>
    </location>
</feature>
<comment type="caution">
    <text evidence="4">The sequence shown here is derived from an EMBL/GenBank/DDBJ whole genome shotgun (WGS) entry which is preliminary data.</text>
</comment>
<evidence type="ECO:0000313" key="5">
    <source>
        <dbReference type="Proteomes" id="UP001501444"/>
    </source>
</evidence>
<dbReference type="InterPro" id="IPR000772">
    <property type="entry name" value="Ricin_B_lectin"/>
</dbReference>
<gene>
    <name evidence="4" type="ORF">GCM10010170_030030</name>
</gene>
<evidence type="ECO:0000313" key="4">
    <source>
        <dbReference type="EMBL" id="GAA2344455.1"/>
    </source>
</evidence>
<dbReference type="SUPFAM" id="SSF50370">
    <property type="entry name" value="Ricin B-like lectins"/>
    <property type="match status" value="1"/>
</dbReference>
<name>A0ABP5T316_9ACTN</name>
<keyword evidence="5" id="KW-1185">Reference proteome</keyword>
<keyword evidence="2" id="KW-1133">Transmembrane helix</keyword>
<dbReference type="Gene3D" id="2.80.10.50">
    <property type="match status" value="2"/>
</dbReference>